<feature type="transmembrane region" description="Helical" evidence="1">
    <location>
        <begin position="153"/>
        <end position="173"/>
    </location>
</feature>
<dbReference type="Proteomes" id="UP000315677">
    <property type="component" value="Unassembled WGS sequence"/>
</dbReference>
<accession>A0A543E352</accession>
<reference evidence="2 3" key="1">
    <citation type="submission" date="2019-06" db="EMBL/GenBank/DDBJ databases">
        <title>Sequencing the genomes of 1000 actinobacteria strains.</title>
        <authorList>
            <person name="Klenk H.-P."/>
        </authorList>
    </citation>
    <scope>NUCLEOTIDE SEQUENCE [LARGE SCALE GENOMIC DNA]</scope>
    <source>
        <strain evidence="2 3">DSM 45301</strain>
    </source>
</reference>
<name>A0A543E352_9PSEU</name>
<feature type="transmembrane region" description="Helical" evidence="1">
    <location>
        <begin position="193"/>
        <end position="210"/>
    </location>
</feature>
<keyword evidence="1" id="KW-0812">Transmembrane</keyword>
<feature type="transmembrane region" description="Helical" evidence="1">
    <location>
        <begin position="128"/>
        <end position="146"/>
    </location>
</feature>
<evidence type="ECO:0000256" key="1">
    <source>
        <dbReference type="SAM" id="Phobius"/>
    </source>
</evidence>
<sequence length="276" mass="28073">MLNGVLVGILFAAVAMVLNSCGALLQADGARRATRARPAIVQPRYLGGMLVDLVAWGCTVMALRVLPVFAVQAVIGGTIALTALVSARMIGARLPLTTRLAVAGCLAGLVLVAASAGNEQPPVHRPGVDVVLLASVLLLGVAVLVLRQGKHAWPLAVVSGLGFGGSAVSVRAAHVQTGDGFDLGLLLGQPSTYLVIGFWLVGMVGYTAALSRGDVGAVTAVFTVTEVLVPGMVGIQLLGDPVRPGWAWVLALGLAAALAGTVVIAKAPPLRPPRTR</sequence>
<keyword evidence="1" id="KW-1133">Transmembrane helix</keyword>
<feature type="transmembrane region" description="Helical" evidence="1">
    <location>
        <begin position="217"/>
        <end position="239"/>
    </location>
</feature>
<feature type="transmembrane region" description="Helical" evidence="1">
    <location>
        <begin position="69"/>
        <end position="87"/>
    </location>
</feature>
<dbReference type="AlphaFoldDB" id="A0A543E352"/>
<comment type="caution">
    <text evidence="2">The sequence shown here is derived from an EMBL/GenBank/DDBJ whole genome shotgun (WGS) entry which is preliminary data.</text>
</comment>
<keyword evidence="1" id="KW-0472">Membrane</keyword>
<evidence type="ECO:0000313" key="3">
    <source>
        <dbReference type="Proteomes" id="UP000315677"/>
    </source>
</evidence>
<evidence type="ECO:0000313" key="2">
    <source>
        <dbReference type="EMBL" id="TQM16016.1"/>
    </source>
</evidence>
<dbReference type="PANTHER" id="PTHR40761">
    <property type="entry name" value="CONSERVED INTEGRAL MEMBRANE ALANINE VALINE AND LEUCINE RICH PROTEIN-RELATED"/>
    <property type="match status" value="1"/>
</dbReference>
<protein>
    <recommendedName>
        <fullName evidence="4">Magnesium transporter NIPA</fullName>
    </recommendedName>
</protein>
<feature type="transmembrane region" description="Helical" evidence="1">
    <location>
        <begin position="6"/>
        <end position="25"/>
    </location>
</feature>
<organism evidence="2 3">
    <name type="scientific">Pseudonocardia kunmingensis</name>
    <dbReference type="NCBI Taxonomy" id="630975"/>
    <lineage>
        <taxon>Bacteria</taxon>
        <taxon>Bacillati</taxon>
        <taxon>Actinomycetota</taxon>
        <taxon>Actinomycetes</taxon>
        <taxon>Pseudonocardiales</taxon>
        <taxon>Pseudonocardiaceae</taxon>
        <taxon>Pseudonocardia</taxon>
    </lineage>
</organism>
<evidence type="ECO:0008006" key="4">
    <source>
        <dbReference type="Google" id="ProtNLM"/>
    </source>
</evidence>
<proteinExistence type="predicted"/>
<gene>
    <name evidence="2" type="ORF">FB558_2818</name>
</gene>
<feature type="transmembrane region" description="Helical" evidence="1">
    <location>
        <begin position="245"/>
        <end position="267"/>
    </location>
</feature>
<feature type="transmembrane region" description="Helical" evidence="1">
    <location>
        <begin position="45"/>
        <end position="63"/>
    </location>
</feature>
<feature type="transmembrane region" description="Helical" evidence="1">
    <location>
        <begin position="99"/>
        <end position="116"/>
    </location>
</feature>
<dbReference type="PANTHER" id="PTHR40761:SF1">
    <property type="entry name" value="CONSERVED INTEGRAL MEMBRANE ALANINE VALINE AND LEUCINE RICH PROTEIN-RELATED"/>
    <property type="match status" value="1"/>
</dbReference>
<dbReference type="EMBL" id="VFPA01000001">
    <property type="protein sequence ID" value="TQM16016.1"/>
    <property type="molecule type" value="Genomic_DNA"/>
</dbReference>
<keyword evidence="3" id="KW-1185">Reference proteome</keyword>